<keyword evidence="7" id="KW-1185">Reference proteome</keyword>
<dbReference type="PANTHER" id="PTHR37299">
    <property type="entry name" value="TRANSCRIPTIONAL REGULATOR-RELATED"/>
    <property type="match status" value="1"/>
</dbReference>
<keyword evidence="3" id="KW-0597">Phosphoprotein</keyword>
<dbReference type="PANTHER" id="PTHR37299:SF1">
    <property type="entry name" value="STAGE 0 SPORULATION PROTEIN A HOMOLOG"/>
    <property type="match status" value="1"/>
</dbReference>
<dbReference type="Gene3D" id="2.40.50.1020">
    <property type="entry name" value="LytTr DNA-binding domain"/>
    <property type="match status" value="1"/>
</dbReference>
<evidence type="ECO:0000259" key="5">
    <source>
        <dbReference type="PROSITE" id="PS50930"/>
    </source>
</evidence>
<dbReference type="RefSeq" id="WP_283410317.1">
    <property type="nucleotide sequence ID" value="NZ_FXUF01000014.1"/>
</dbReference>
<feature type="domain" description="Response regulatory" evidence="4">
    <location>
        <begin position="6"/>
        <end position="127"/>
    </location>
</feature>
<dbReference type="InterPro" id="IPR046947">
    <property type="entry name" value="LytR-like"/>
</dbReference>
<reference evidence="6" key="1">
    <citation type="submission" date="2017-05" db="EMBL/GenBank/DDBJ databases">
        <authorList>
            <person name="Varghese N."/>
            <person name="Submissions S."/>
        </authorList>
    </citation>
    <scope>NUCLEOTIDE SEQUENCE</scope>
    <source>
        <strain evidence="6">Su22</strain>
    </source>
</reference>
<dbReference type="AlphaFoldDB" id="A0AA45WY36"/>
<dbReference type="InterPro" id="IPR007492">
    <property type="entry name" value="LytTR_DNA-bd_dom"/>
</dbReference>
<evidence type="ECO:0000256" key="1">
    <source>
        <dbReference type="ARBA" id="ARBA00018672"/>
    </source>
</evidence>
<comment type="function">
    <text evidence="2">May play the central regulatory role in sporulation. It may be an element of the effector pathway responsible for the activation of sporulation genes in response to nutritional stress. Spo0A may act in concert with spo0H (a sigma factor) to control the expression of some genes that are critical to the sporulation process.</text>
</comment>
<evidence type="ECO:0000313" key="6">
    <source>
        <dbReference type="EMBL" id="SMP66797.1"/>
    </source>
</evidence>
<dbReference type="Pfam" id="PF04397">
    <property type="entry name" value="LytTR"/>
    <property type="match status" value="1"/>
</dbReference>
<feature type="domain" description="HTH LytTR-type" evidence="5">
    <location>
        <begin position="137"/>
        <end position="236"/>
    </location>
</feature>
<dbReference type="SUPFAM" id="SSF52172">
    <property type="entry name" value="CheY-like"/>
    <property type="match status" value="1"/>
</dbReference>
<dbReference type="Proteomes" id="UP001158066">
    <property type="component" value="Unassembled WGS sequence"/>
</dbReference>
<evidence type="ECO:0000256" key="3">
    <source>
        <dbReference type="PROSITE-ProRule" id="PRU00169"/>
    </source>
</evidence>
<dbReference type="SMART" id="SM00850">
    <property type="entry name" value="LytTR"/>
    <property type="match status" value="1"/>
</dbReference>
<gene>
    <name evidence="6" type="ORF">SAMN06296020_11482</name>
</gene>
<dbReference type="SMART" id="SM00448">
    <property type="entry name" value="REC"/>
    <property type="match status" value="1"/>
</dbReference>
<dbReference type="PROSITE" id="PS50930">
    <property type="entry name" value="HTH_LYTTR"/>
    <property type="match status" value="1"/>
</dbReference>
<protein>
    <recommendedName>
        <fullName evidence="1">Stage 0 sporulation protein A homolog</fullName>
    </recommendedName>
</protein>
<feature type="modified residue" description="4-aspartylphosphate" evidence="3">
    <location>
        <position position="62"/>
    </location>
</feature>
<sequence>MDQSFKIAVCDDDQMIRHQLDKAISKFSEKKLEPFESMTFSSGEELIHQLRRGNTFDLIFLDIDLVTVTGIYVGQFIRNELSDELTQIVYISGTEQYAMSLFEVRPMHFLIKPIKDDKVQEMIALAVQIKNQLIPVFEFQTNRNSIRIPVGEIIYFESHGRKVFLVTKSETYPFYGKLAEIETQPQHHLFLRIHQSYLVNYQHITTSGFDHVQMTNQTTLPISSKYRKSVRDRMLTLYKSRR</sequence>
<dbReference type="GO" id="GO:0000156">
    <property type="term" value="F:phosphorelay response regulator activity"/>
    <property type="evidence" value="ECO:0007669"/>
    <property type="project" value="InterPro"/>
</dbReference>
<dbReference type="Gene3D" id="3.40.50.2300">
    <property type="match status" value="1"/>
</dbReference>
<evidence type="ECO:0000313" key="7">
    <source>
        <dbReference type="Proteomes" id="UP001158066"/>
    </source>
</evidence>
<dbReference type="InterPro" id="IPR011006">
    <property type="entry name" value="CheY-like_superfamily"/>
</dbReference>
<accession>A0AA45WY36</accession>
<dbReference type="EMBL" id="FXUF01000014">
    <property type="protein sequence ID" value="SMP66797.1"/>
    <property type="molecule type" value="Genomic_DNA"/>
</dbReference>
<proteinExistence type="predicted"/>
<organism evidence="6 7">
    <name type="scientific">Anoxynatronum buryatiense</name>
    <dbReference type="NCBI Taxonomy" id="489973"/>
    <lineage>
        <taxon>Bacteria</taxon>
        <taxon>Bacillati</taxon>
        <taxon>Bacillota</taxon>
        <taxon>Clostridia</taxon>
        <taxon>Eubacteriales</taxon>
        <taxon>Clostridiaceae</taxon>
        <taxon>Anoxynatronum</taxon>
    </lineage>
</organism>
<evidence type="ECO:0000256" key="2">
    <source>
        <dbReference type="ARBA" id="ARBA00024867"/>
    </source>
</evidence>
<comment type="caution">
    <text evidence="6">The sequence shown here is derived from an EMBL/GenBank/DDBJ whole genome shotgun (WGS) entry which is preliminary data.</text>
</comment>
<dbReference type="PROSITE" id="PS50110">
    <property type="entry name" value="RESPONSE_REGULATORY"/>
    <property type="match status" value="1"/>
</dbReference>
<name>A0AA45WY36_9CLOT</name>
<evidence type="ECO:0000259" key="4">
    <source>
        <dbReference type="PROSITE" id="PS50110"/>
    </source>
</evidence>
<dbReference type="Pfam" id="PF00072">
    <property type="entry name" value="Response_reg"/>
    <property type="match status" value="1"/>
</dbReference>
<dbReference type="InterPro" id="IPR001789">
    <property type="entry name" value="Sig_transdc_resp-reg_receiver"/>
</dbReference>
<dbReference type="GO" id="GO:0003677">
    <property type="term" value="F:DNA binding"/>
    <property type="evidence" value="ECO:0007669"/>
    <property type="project" value="InterPro"/>
</dbReference>